<dbReference type="EMBL" id="JANFQO010000002">
    <property type="protein sequence ID" value="MCQ4163674.1"/>
    <property type="molecule type" value="Genomic_DNA"/>
</dbReference>
<dbReference type="InterPro" id="IPR001048">
    <property type="entry name" value="Asp/Glu/Uridylate_kinase"/>
</dbReference>
<dbReference type="Pfam" id="PF04768">
    <property type="entry name" value="NAT"/>
    <property type="match status" value="1"/>
</dbReference>
<dbReference type="InterPro" id="IPR006855">
    <property type="entry name" value="Vertebrate-like_GNAT_dom"/>
</dbReference>
<dbReference type="InterPro" id="IPR011242">
    <property type="entry name" value="ArgB_GNAT"/>
</dbReference>
<dbReference type="Pfam" id="PF00696">
    <property type="entry name" value="AA_kinase"/>
    <property type="match status" value="1"/>
</dbReference>
<name>A0ABT1QMB1_9GAMM</name>
<evidence type="ECO:0000256" key="8">
    <source>
        <dbReference type="ARBA" id="ARBA00022777"/>
    </source>
</evidence>
<dbReference type="CDD" id="cd04264">
    <property type="entry name" value="DUF619-NAGS"/>
    <property type="match status" value="1"/>
</dbReference>
<evidence type="ECO:0000256" key="10">
    <source>
        <dbReference type="ARBA" id="ARBA00030178"/>
    </source>
</evidence>
<evidence type="ECO:0000259" key="13">
    <source>
        <dbReference type="PROSITE" id="PS51731"/>
    </source>
</evidence>
<organism evidence="14 15">
    <name type="scientific">Tahibacter harae</name>
    <dbReference type="NCBI Taxonomy" id="2963937"/>
    <lineage>
        <taxon>Bacteria</taxon>
        <taxon>Pseudomonadati</taxon>
        <taxon>Pseudomonadota</taxon>
        <taxon>Gammaproteobacteria</taxon>
        <taxon>Lysobacterales</taxon>
        <taxon>Rhodanobacteraceae</taxon>
        <taxon>Tahibacter</taxon>
    </lineage>
</organism>
<evidence type="ECO:0000256" key="11">
    <source>
        <dbReference type="ARBA" id="ARBA00030639"/>
    </source>
</evidence>
<feature type="domain" description="N-acetyltransferase" evidence="13">
    <location>
        <begin position="291"/>
        <end position="437"/>
    </location>
</feature>
<evidence type="ECO:0000313" key="15">
    <source>
        <dbReference type="Proteomes" id="UP001165498"/>
    </source>
</evidence>
<sequence length="438" mass="48465">MAANKDVRQTIVRLLSSMASAKEIHQYLKRFSQVDAKRFAVVKVGGAVLRDDLEALTSSLAFLQQVGLTPIVVHGAGPQLDEQLSAAGIVKQTVDGLRVTTPEALAIVRRVMQTENLRLVESLQTLDVRATSVVGGVFESRFLDAERLGLVGEVQAVNLAPIEASLNAGSIPVIASLGETPSGQILNINADFAANELVQVLQPYKIIFLTGTGGLLDGEGKVIDSINLSTEYDHLMSQPWINGGMRLKIEQIKDLLENLPLASSVSITRPAELAKELFTHKGSGTLIRRGEKVLRFTSWDGVDQARLRGLIESSFGRRLVEDYFARTTPFRVYVSENYRTAVILTEAEGLTYLDKFAVLDEAQGEGLGRAVWQVMREENPRLFWRSRHGNLVNPFYYAESDGCYKQEKWKVFWYGLGDFDLIARCVAHCRERPATLIG</sequence>
<keyword evidence="5" id="KW-0028">Amino-acid biosynthesis</keyword>
<dbReference type="PANTHER" id="PTHR23342:SF0">
    <property type="entry name" value="N-ACETYLGLUTAMATE SYNTHASE, MITOCHONDRIAL"/>
    <property type="match status" value="1"/>
</dbReference>
<dbReference type="Proteomes" id="UP001165498">
    <property type="component" value="Unassembled WGS sequence"/>
</dbReference>
<evidence type="ECO:0000256" key="7">
    <source>
        <dbReference type="ARBA" id="ARBA00022741"/>
    </source>
</evidence>
<keyword evidence="15" id="KW-1185">Reference proteome</keyword>
<dbReference type="PIRSF" id="PIRSF036441">
    <property type="entry name" value="NAGK_DUF619"/>
    <property type="match status" value="1"/>
</dbReference>
<dbReference type="PROSITE" id="PS51731">
    <property type="entry name" value="GNAT_NAGS"/>
    <property type="match status" value="1"/>
</dbReference>
<dbReference type="Gene3D" id="3.40.630.30">
    <property type="match status" value="1"/>
</dbReference>
<evidence type="ECO:0000256" key="3">
    <source>
        <dbReference type="ARBA" id="ARBA00021197"/>
    </source>
</evidence>
<dbReference type="EC" id="2.7.2.8" evidence="2"/>
<evidence type="ECO:0000256" key="12">
    <source>
        <dbReference type="ARBA" id="ARBA00048141"/>
    </source>
</evidence>
<evidence type="ECO:0000256" key="5">
    <source>
        <dbReference type="ARBA" id="ARBA00022605"/>
    </source>
</evidence>
<gene>
    <name evidence="14" type="ORF">NM961_03010</name>
</gene>
<dbReference type="CDD" id="cd04252">
    <property type="entry name" value="AAK_NAGK-fArgBP"/>
    <property type="match status" value="1"/>
</dbReference>
<dbReference type="GO" id="GO:0003991">
    <property type="term" value="F:acetylglutamate kinase activity"/>
    <property type="evidence" value="ECO:0007669"/>
    <property type="project" value="UniProtKB-EC"/>
</dbReference>
<evidence type="ECO:0000256" key="9">
    <source>
        <dbReference type="ARBA" id="ARBA00022840"/>
    </source>
</evidence>
<dbReference type="SUPFAM" id="SSF53633">
    <property type="entry name" value="Carbamate kinase-like"/>
    <property type="match status" value="1"/>
</dbReference>
<dbReference type="NCBIfam" id="NF003386">
    <property type="entry name" value="PRK04531.1-1"/>
    <property type="match status" value="1"/>
</dbReference>
<keyword evidence="4" id="KW-0055">Arginine biosynthesis</keyword>
<accession>A0ABT1QMB1</accession>
<dbReference type="PANTHER" id="PTHR23342">
    <property type="entry name" value="N-ACETYLGLUTAMATE SYNTHASE"/>
    <property type="match status" value="1"/>
</dbReference>
<comment type="caution">
    <text evidence="14">The sequence shown here is derived from an EMBL/GenBank/DDBJ whole genome shotgun (WGS) entry which is preliminary data.</text>
</comment>
<evidence type="ECO:0000256" key="4">
    <source>
        <dbReference type="ARBA" id="ARBA00022571"/>
    </source>
</evidence>
<dbReference type="InterPro" id="IPR004662">
    <property type="entry name" value="AcgluKinase_fam"/>
</dbReference>
<dbReference type="NCBIfam" id="NF003387">
    <property type="entry name" value="PRK04531.1-2"/>
    <property type="match status" value="1"/>
</dbReference>
<keyword evidence="6 14" id="KW-0808">Transferase</keyword>
<dbReference type="NCBIfam" id="TIGR00761">
    <property type="entry name" value="argB"/>
    <property type="match status" value="1"/>
</dbReference>
<dbReference type="Gene3D" id="3.40.1160.10">
    <property type="entry name" value="Acetylglutamate kinase-like"/>
    <property type="match status" value="1"/>
</dbReference>
<evidence type="ECO:0000256" key="2">
    <source>
        <dbReference type="ARBA" id="ARBA00013065"/>
    </source>
</evidence>
<keyword evidence="9" id="KW-0067">ATP-binding</keyword>
<comment type="catalytic activity">
    <reaction evidence="12">
        <text>N-acetyl-L-glutamate + ATP = N-acetyl-L-glutamyl 5-phosphate + ADP</text>
        <dbReference type="Rhea" id="RHEA:14629"/>
        <dbReference type="ChEBI" id="CHEBI:30616"/>
        <dbReference type="ChEBI" id="CHEBI:44337"/>
        <dbReference type="ChEBI" id="CHEBI:57936"/>
        <dbReference type="ChEBI" id="CHEBI:456216"/>
        <dbReference type="EC" id="2.7.2.8"/>
    </reaction>
</comment>
<protein>
    <recommendedName>
        <fullName evidence="3">Acetylglutamate kinase</fullName>
        <ecNumber evidence="2">2.7.2.8</ecNumber>
    </recommendedName>
    <alternativeName>
        <fullName evidence="10">N-acetyl-L-glutamate 5-phosphotransferase</fullName>
    </alternativeName>
    <alternativeName>
        <fullName evidence="11">NAG kinase</fullName>
    </alternativeName>
</protein>
<keyword evidence="7" id="KW-0547">Nucleotide-binding</keyword>
<evidence type="ECO:0000313" key="14">
    <source>
        <dbReference type="EMBL" id="MCQ4163674.1"/>
    </source>
</evidence>
<keyword evidence="8 14" id="KW-0418">Kinase</keyword>
<reference evidence="14" key="1">
    <citation type="submission" date="2022-07" db="EMBL/GenBank/DDBJ databases">
        <title>Tahibacter sp., a new gammaproteobacterium isolated from the silt sample collected at pig farm.</title>
        <authorList>
            <person name="Chen H."/>
        </authorList>
    </citation>
    <scope>NUCLEOTIDE SEQUENCE</scope>
    <source>
        <strain evidence="14">P2K</strain>
    </source>
</reference>
<dbReference type="InterPro" id="IPR041734">
    <property type="entry name" value="NAGK-fArgBP"/>
</dbReference>
<evidence type="ECO:0000256" key="1">
    <source>
        <dbReference type="ARBA" id="ARBA00004828"/>
    </source>
</evidence>
<dbReference type="RefSeq" id="WP_255911123.1">
    <property type="nucleotide sequence ID" value="NZ_JANFQO010000002.1"/>
</dbReference>
<comment type="pathway">
    <text evidence="1">Amino-acid biosynthesis; L-arginine biosynthesis; N(2)-acetyl-L-ornithine from L-glutamate: step 2/4.</text>
</comment>
<dbReference type="InterPro" id="IPR036393">
    <property type="entry name" value="AceGlu_kinase-like_sf"/>
</dbReference>
<proteinExistence type="predicted"/>
<evidence type="ECO:0000256" key="6">
    <source>
        <dbReference type="ARBA" id="ARBA00022679"/>
    </source>
</evidence>